<feature type="transmembrane region" description="Helical" evidence="2">
    <location>
        <begin position="141"/>
        <end position="162"/>
    </location>
</feature>
<keyword evidence="4" id="KW-1185">Reference proteome</keyword>
<reference evidence="3 4" key="1">
    <citation type="journal article" date="2016" name="Genome Biol. Evol.">
        <title>Divergent and convergent evolution of fungal pathogenicity.</title>
        <authorList>
            <person name="Shang Y."/>
            <person name="Xiao G."/>
            <person name="Zheng P."/>
            <person name="Cen K."/>
            <person name="Zhan S."/>
            <person name="Wang C."/>
        </authorList>
    </citation>
    <scope>NUCLEOTIDE SEQUENCE [LARGE SCALE GENOMIC DNA]</scope>
    <source>
        <strain evidence="3 4">RCEF 264</strain>
    </source>
</reference>
<keyword evidence="2" id="KW-0472">Membrane</keyword>
<feature type="transmembrane region" description="Helical" evidence="2">
    <location>
        <begin position="25"/>
        <end position="42"/>
    </location>
</feature>
<organism evidence="3 4">
    <name type="scientific">Niveomyces insectorum RCEF 264</name>
    <dbReference type="NCBI Taxonomy" id="1081102"/>
    <lineage>
        <taxon>Eukaryota</taxon>
        <taxon>Fungi</taxon>
        <taxon>Dikarya</taxon>
        <taxon>Ascomycota</taxon>
        <taxon>Pezizomycotina</taxon>
        <taxon>Sordariomycetes</taxon>
        <taxon>Hypocreomycetidae</taxon>
        <taxon>Hypocreales</taxon>
        <taxon>Cordycipitaceae</taxon>
        <taxon>Niveomyces</taxon>
    </lineage>
</organism>
<feature type="region of interest" description="Disordered" evidence="1">
    <location>
        <begin position="194"/>
        <end position="224"/>
    </location>
</feature>
<gene>
    <name evidence="3" type="ORF">SPI_00384</name>
</gene>
<evidence type="ECO:0000313" key="3">
    <source>
        <dbReference type="EMBL" id="OAA68189.1"/>
    </source>
</evidence>
<dbReference type="Proteomes" id="UP000076874">
    <property type="component" value="Unassembled WGS sequence"/>
</dbReference>
<sequence length="291" mass="31109">MVSHDAARLAGREHIPLYPGYFARVRRLQVFVTLAVLGLDAYGLSKLSFTGDELMMFTCVASLIVGVYCLVAERAAPAAFNYWAVLGLDMLLVVFWLASFALLASQVAPFMGKETYCLYGECVTYGLEGAALVYADCLCAAAGLGGLNFLLYVVTLVVNGLALHRHRALGLHCTPGRHLGGDAEKNAAVASVATASSNPTPGASASLLPAAQQQQQQQQPSYYQQPAAAAASASGYAAVGVVPPQQAQPQPGYYPPQRVSPVPQQLATPQGVYYPPQQQVLYKQQQYQQHQ</sequence>
<evidence type="ECO:0000256" key="2">
    <source>
        <dbReference type="SAM" id="Phobius"/>
    </source>
</evidence>
<feature type="compositionally biased region" description="Low complexity" evidence="1">
    <location>
        <begin position="243"/>
        <end position="257"/>
    </location>
</feature>
<comment type="caution">
    <text evidence="3">The sequence shown here is derived from an EMBL/GenBank/DDBJ whole genome shotgun (WGS) entry which is preliminary data.</text>
</comment>
<protein>
    <submittedName>
        <fullName evidence="3">MARVEL-like domain protein</fullName>
    </submittedName>
</protein>
<accession>A0A162MPV5</accession>
<dbReference type="PANTHER" id="PTHR37451:SF4">
    <property type="entry name" value="MARVEL DOMAIN-CONTAINING PROTEIN"/>
    <property type="match status" value="1"/>
</dbReference>
<dbReference type="AlphaFoldDB" id="A0A162MPV5"/>
<feature type="transmembrane region" description="Helical" evidence="2">
    <location>
        <begin position="54"/>
        <end position="76"/>
    </location>
</feature>
<keyword evidence="2" id="KW-0812">Transmembrane</keyword>
<dbReference type="STRING" id="1081102.A0A162MPV5"/>
<keyword evidence="2" id="KW-1133">Transmembrane helix</keyword>
<name>A0A162MPV5_9HYPO</name>
<dbReference type="EMBL" id="AZHD01000001">
    <property type="protein sequence ID" value="OAA68189.1"/>
    <property type="molecule type" value="Genomic_DNA"/>
</dbReference>
<feature type="transmembrane region" description="Helical" evidence="2">
    <location>
        <begin position="82"/>
        <end position="104"/>
    </location>
</feature>
<proteinExistence type="predicted"/>
<feature type="region of interest" description="Disordered" evidence="1">
    <location>
        <begin position="243"/>
        <end position="270"/>
    </location>
</feature>
<dbReference type="PANTHER" id="PTHR37451">
    <property type="entry name" value="MARVEL DOMAIN"/>
    <property type="match status" value="1"/>
</dbReference>
<dbReference type="OrthoDB" id="5325022at2759"/>
<evidence type="ECO:0000313" key="4">
    <source>
        <dbReference type="Proteomes" id="UP000076874"/>
    </source>
</evidence>
<evidence type="ECO:0000256" key="1">
    <source>
        <dbReference type="SAM" id="MobiDB-lite"/>
    </source>
</evidence>